<dbReference type="InterPro" id="IPR057136">
    <property type="entry name" value="At2g35280_TPR_dom"/>
</dbReference>
<dbReference type="PANTHER" id="PTHR33784">
    <property type="entry name" value="OS05G0482100 PROTEIN"/>
    <property type="match status" value="1"/>
</dbReference>
<feature type="domain" description="At2g35280-like TPR" evidence="1">
    <location>
        <begin position="136"/>
        <end position="219"/>
    </location>
</feature>
<name>A0A445CK31_ARAHY</name>
<accession>A0A445CK31</accession>
<dbReference type="InterPro" id="IPR040338">
    <property type="entry name" value="At1g67623-like"/>
</dbReference>
<dbReference type="AlphaFoldDB" id="A0A445CK31"/>
<dbReference type="InterPro" id="IPR036047">
    <property type="entry name" value="F-box-like_dom_sf"/>
</dbReference>
<reference evidence="2 3" key="1">
    <citation type="submission" date="2019-01" db="EMBL/GenBank/DDBJ databases">
        <title>Sequencing of cultivated peanut Arachis hypogaea provides insights into genome evolution and oil improvement.</title>
        <authorList>
            <person name="Chen X."/>
        </authorList>
    </citation>
    <scope>NUCLEOTIDE SEQUENCE [LARGE SCALE GENOMIC DNA]</scope>
    <source>
        <strain evidence="3">cv. Fuhuasheng</strain>
        <tissue evidence="2">Leaves</tissue>
    </source>
</reference>
<dbReference type="SUPFAM" id="SSF81383">
    <property type="entry name" value="F-box domain"/>
    <property type="match status" value="1"/>
</dbReference>
<keyword evidence="3" id="KW-1185">Reference proteome</keyword>
<dbReference type="PANTHER" id="PTHR33784:SF49">
    <property type="entry name" value="F-BOX PROTEIN"/>
    <property type="match status" value="1"/>
</dbReference>
<dbReference type="EMBL" id="SDMP01000006">
    <property type="protein sequence ID" value="RYR51262.1"/>
    <property type="molecule type" value="Genomic_DNA"/>
</dbReference>
<evidence type="ECO:0000259" key="1">
    <source>
        <dbReference type="Pfam" id="PF23310"/>
    </source>
</evidence>
<sequence length="244" mass="27589">MGASNDSLLSVLCVHCLAEFEYMKRQNARSSVTNSSILFIISNNPSTKFLQMAGSSEKDTKKVDVFVQHECPLNLLPREIWSIIATMVTSNSIEDLFNMQATCKVFLGAARSDAVYKHATMSYKSLARFLLNLDGPERRFLDHCVEVENVDAIVRHGFAEYLRFGRLDKGMELLARASTEGSVEAGYLYSMLLMFDHEDEEDMVRGVQMMEGFRISGQLESYTNFLTDVCKDTTVILNELFARI</sequence>
<dbReference type="Pfam" id="PF23310">
    <property type="entry name" value="TPR_27"/>
    <property type="match status" value="1"/>
</dbReference>
<organism evidence="2 3">
    <name type="scientific">Arachis hypogaea</name>
    <name type="common">Peanut</name>
    <dbReference type="NCBI Taxonomy" id="3818"/>
    <lineage>
        <taxon>Eukaryota</taxon>
        <taxon>Viridiplantae</taxon>
        <taxon>Streptophyta</taxon>
        <taxon>Embryophyta</taxon>
        <taxon>Tracheophyta</taxon>
        <taxon>Spermatophyta</taxon>
        <taxon>Magnoliopsida</taxon>
        <taxon>eudicotyledons</taxon>
        <taxon>Gunneridae</taxon>
        <taxon>Pentapetalae</taxon>
        <taxon>rosids</taxon>
        <taxon>fabids</taxon>
        <taxon>Fabales</taxon>
        <taxon>Fabaceae</taxon>
        <taxon>Papilionoideae</taxon>
        <taxon>50 kb inversion clade</taxon>
        <taxon>dalbergioids sensu lato</taxon>
        <taxon>Dalbergieae</taxon>
        <taxon>Pterocarpus clade</taxon>
        <taxon>Arachis</taxon>
    </lineage>
</organism>
<dbReference type="Proteomes" id="UP000289738">
    <property type="component" value="Chromosome A06"/>
</dbReference>
<proteinExistence type="predicted"/>
<evidence type="ECO:0000313" key="2">
    <source>
        <dbReference type="EMBL" id="RYR51262.1"/>
    </source>
</evidence>
<protein>
    <recommendedName>
        <fullName evidence="1">At2g35280-like TPR domain-containing protein</fullName>
    </recommendedName>
</protein>
<comment type="caution">
    <text evidence="2">The sequence shown here is derived from an EMBL/GenBank/DDBJ whole genome shotgun (WGS) entry which is preliminary data.</text>
</comment>
<gene>
    <name evidence="2" type="ORF">Ahy_A06g026288</name>
</gene>
<evidence type="ECO:0000313" key="3">
    <source>
        <dbReference type="Proteomes" id="UP000289738"/>
    </source>
</evidence>